<dbReference type="PANTHER" id="PTHR46797:SF1">
    <property type="entry name" value="METHYLPHOSPHONATE SYNTHASE"/>
    <property type="match status" value="1"/>
</dbReference>
<dbReference type="SUPFAM" id="SSF47413">
    <property type="entry name" value="lambda repressor-like DNA-binding domains"/>
    <property type="match status" value="1"/>
</dbReference>
<dbReference type="CDD" id="cd00093">
    <property type="entry name" value="HTH_XRE"/>
    <property type="match status" value="1"/>
</dbReference>
<evidence type="ECO:0000313" key="4">
    <source>
        <dbReference type="EMBL" id="PRO72712.1"/>
    </source>
</evidence>
<dbReference type="Proteomes" id="UP000238949">
    <property type="component" value="Unassembled WGS sequence"/>
</dbReference>
<organism evidence="4 5">
    <name type="scientific">Alteromonas alba</name>
    <dbReference type="NCBI Taxonomy" id="2079529"/>
    <lineage>
        <taxon>Bacteria</taxon>
        <taxon>Pseudomonadati</taxon>
        <taxon>Pseudomonadota</taxon>
        <taxon>Gammaproteobacteria</taxon>
        <taxon>Alteromonadales</taxon>
        <taxon>Alteromonadaceae</taxon>
        <taxon>Alteromonas/Salinimonas group</taxon>
        <taxon>Alteromonas</taxon>
    </lineage>
</organism>
<dbReference type="AlphaFoldDB" id="A0A2S9V8E3"/>
<feature type="domain" description="HTH cro/C1-type" evidence="3">
    <location>
        <begin position="7"/>
        <end position="61"/>
    </location>
</feature>
<dbReference type="SMART" id="SM00530">
    <property type="entry name" value="HTH_XRE"/>
    <property type="match status" value="1"/>
</dbReference>
<dbReference type="GO" id="GO:0005829">
    <property type="term" value="C:cytosol"/>
    <property type="evidence" value="ECO:0007669"/>
    <property type="project" value="TreeGrafter"/>
</dbReference>
<proteinExistence type="predicted"/>
<dbReference type="GO" id="GO:0003700">
    <property type="term" value="F:DNA-binding transcription factor activity"/>
    <property type="evidence" value="ECO:0007669"/>
    <property type="project" value="TreeGrafter"/>
</dbReference>
<keyword evidence="2" id="KW-1133">Transmembrane helix</keyword>
<feature type="transmembrane region" description="Helical" evidence="2">
    <location>
        <begin position="210"/>
        <end position="228"/>
    </location>
</feature>
<protein>
    <submittedName>
        <fullName evidence="4">XRE family transcriptional regulator</fullName>
    </submittedName>
</protein>
<dbReference type="Gene3D" id="1.10.260.40">
    <property type="entry name" value="lambda repressor-like DNA-binding domains"/>
    <property type="match status" value="1"/>
</dbReference>
<dbReference type="Pfam" id="PF01381">
    <property type="entry name" value="HTH_3"/>
    <property type="match status" value="1"/>
</dbReference>
<dbReference type="PANTHER" id="PTHR46797">
    <property type="entry name" value="HTH-TYPE TRANSCRIPTIONAL REGULATOR"/>
    <property type="match status" value="1"/>
</dbReference>
<dbReference type="PROSITE" id="PS50943">
    <property type="entry name" value="HTH_CROC1"/>
    <property type="match status" value="1"/>
</dbReference>
<accession>A0A2S9V8E3</accession>
<keyword evidence="1" id="KW-0238">DNA-binding</keyword>
<keyword evidence="2" id="KW-0812">Transmembrane</keyword>
<evidence type="ECO:0000256" key="2">
    <source>
        <dbReference type="SAM" id="Phobius"/>
    </source>
</evidence>
<sequence length="245" mass="27640">MTLGHRIKQLRQEFELSQPELADKIGIEQSYLSKLENDKALPSKDIFAGILTAFDISTGQLLQPLMAEGLDAKLLQIGQIEQYYQQCKRSGMNQVKRYVITCIALIAVGCGCLYVNFSKSVFPETMYEYMSEGVVLAGEPEDVFVAWRRLTEDSRDAFEQKQREMIARESVDILLLPAYAGKKFLNPVSGGSRFYRFQEPVVVTRPVNGLFGMGGVVLFIMGILGLVFERRLFKSGVSDRYLLSH</sequence>
<gene>
    <name evidence="4" type="ORF">C6Y40_15305</name>
</gene>
<evidence type="ECO:0000259" key="3">
    <source>
        <dbReference type="PROSITE" id="PS50943"/>
    </source>
</evidence>
<keyword evidence="2" id="KW-0472">Membrane</keyword>
<reference evidence="5" key="1">
    <citation type="journal article" date="2020" name="Int. J. Syst. Evol. Microbiol.">
        <title>Alteromonas alba sp. nov., a marine bacterium isolated from the seawater of the West Pacific Ocean.</title>
        <authorList>
            <person name="Sun C."/>
            <person name="Wu Y.-H."/>
            <person name="Xamxidin M."/>
            <person name="Cheng H."/>
            <person name="Xu X.-W."/>
        </authorList>
    </citation>
    <scope>NUCLEOTIDE SEQUENCE [LARGE SCALE GENOMIC DNA]</scope>
    <source>
        <strain evidence="5">190</strain>
    </source>
</reference>
<evidence type="ECO:0000256" key="1">
    <source>
        <dbReference type="ARBA" id="ARBA00023125"/>
    </source>
</evidence>
<dbReference type="GO" id="GO:0003677">
    <property type="term" value="F:DNA binding"/>
    <property type="evidence" value="ECO:0007669"/>
    <property type="project" value="UniProtKB-KW"/>
</dbReference>
<evidence type="ECO:0000313" key="5">
    <source>
        <dbReference type="Proteomes" id="UP000238949"/>
    </source>
</evidence>
<dbReference type="EMBL" id="PVNP01000170">
    <property type="protein sequence ID" value="PRO72712.1"/>
    <property type="molecule type" value="Genomic_DNA"/>
</dbReference>
<dbReference type="RefSeq" id="WP_105935325.1">
    <property type="nucleotide sequence ID" value="NZ_PVNP01000170.1"/>
</dbReference>
<name>A0A2S9V8E3_9ALTE</name>
<keyword evidence="5" id="KW-1185">Reference proteome</keyword>
<dbReference type="InterPro" id="IPR010982">
    <property type="entry name" value="Lambda_DNA-bd_dom_sf"/>
</dbReference>
<dbReference type="InterPro" id="IPR050807">
    <property type="entry name" value="TransReg_Diox_bact_type"/>
</dbReference>
<dbReference type="InterPro" id="IPR001387">
    <property type="entry name" value="Cro/C1-type_HTH"/>
</dbReference>
<dbReference type="OrthoDB" id="6193561at2"/>
<comment type="caution">
    <text evidence="4">The sequence shown here is derived from an EMBL/GenBank/DDBJ whole genome shotgun (WGS) entry which is preliminary data.</text>
</comment>
<feature type="transmembrane region" description="Helical" evidence="2">
    <location>
        <begin position="98"/>
        <end position="117"/>
    </location>
</feature>